<dbReference type="GO" id="GO:0005886">
    <property type="term" value="C:plasma membrane"/>
    <property type="evidence" value="ECO:0007669"/>
    <property type="project" value="UniProtKB-SubCell"/>
</dbReference>
<evidence type="ECO:0000313" key="9">
    <source>
        <dbReference type="EMBL" id="PAB52336.1"/>
    </source>
</evidence>
<dbReference type="Proteomes" id="UP000732527">
    <property type="component" value="Unassembled WGS sequence"/>
</dbReference>
<evidence type="ECO:0000313" key="10">
    <source>
        <dbReference type="Proteomes" id="UP000216448"/>
    </source>
</evidence>
<sequence>MTKKLRKILFIICGILAAGILLYLLYRDYRPEIDLLMHPGKDMKTKLLYLLRQHEVRDGLFLLGLITILNAIPGMSNSVFCILAGLCYGPWIGLAINWCGNVLGNCIVESLIKRVSFSHKFKKNRFLNWLMNQKHPTFGMTLGFMVPVIPSVLVDYTAARLETPPNKFLSMVIVGMFPTSFIYAFGGDAIFNGDIKKLAGALIGIAILFIMAWWLVNRASRKKQKAA</sequence>
<evidence type="ECO:0000256" key="1">
    <source>
        <dbReference type="ARBA" id="ARBA00004651"/>
    </source>
</evidence>
<dbReference type="AlphaFoldDB" id="A0A267LRV4"/>
<feature type="transmembrane region" description="Helical" evidence="6">
    <location>
        <begin position="60"/>
        <end position="86"/>
    </location>
</feature>
<dbReference type="EMBL" id="DYYQ01000040">
    <property type="protein sequence ID" value="HJE49773.1"/>
    <property type="molecule type" value="Genomic_DNA"/>
</dbReference>
<feature type="transmembrane region" description="Helical" evidence="6">
    <location>
        <begin position="198"/>
        <end position="216"/>
    </location>
</feature>
<gene>
    <name evidence="9" type="ORF">A3P64_07135</name>
    <name evidence="8" type="ORF">K8V69_06295</name>
</gene>
<comment type="subcellular location">
    <subcellularLocation>
        <location evidence="1 6">Cell membrane</location>
        <topology evidence="1 6">Multi-pass membrane protein</topology>
    </subcellularLocation>
</comment>
<evidence type="ECO:0000256" key="2">
    <source>
        <dbReference type="ARBA" id="ARBA00022475"/>
    </source>
</evidence>
<dbReference type="Proteomes" id="UP000216448">
    <property type="component" value="Unassembled WGS sequence"/>
</dbReference>
<protein>
    <recommendedName>
        <fullName evidence="6">TVP38/TMEM64 family membrane protein</fullName>
    </recommendedName>
</protein>
<evidence type="ECO:0000259" key="7">
    <source>
        <dbReference type="Pfam" id="PF09335"/>
    </source>
</evidence>
<feature type="domain" description="VTT" evidence="7">
    <location>
        <begin position="78"/>
        <end position="188"/>
    </location>
</feature>
<evidence type="ECO:0000256" key="5">
    <source>
        <dbReference type="ARBA" id="ARBA00023136"/>
    </source>
</evidence>
<feature type="transmembrane region" description="Helical" evidence="6">
    <location>
        <begin position="98"/>
        <end position="117"/>
    </location>
</feature>
<accession>A0A267LRV4</accession>
<proteinExistence type="inferred from homology"/>
<comment type="caution">
    <text evidence="8">The sequence shown here is derived from an EMBL/GenBank/DDBJ whole genome shotgun (WGS) entry which is preliminary data.</text>
</comment>
<evidence type="ECO:0000256" key="3">
    <source>
        <dbReference type="ARBA" id="ARBA00022692"/>
    </source>
</evidence>
<dbReference type="InterPro" id="IPR015414">
    <property type="entry name" value="TMEM64"/>
</dbReference>
<dbReference type="InterPro" id="IPR032816">
    <property type="entry name" value="VTT_dom"/>
</dbReference>
<evidence type="ECO:0000256" key="6">
    <source>
        <dbReference type="RuleBase" id="RU366058"/>
    </source>
</evidence>
<reference evidence="9 10" key="1">
    <citation type="submission" date="2017-05" db="EMBL/GenBank/DDBJ databases">
        <title>Lactobacillus johnsonii from commercial turkeys.</title>
        <authorList>
            <person name="Johnson T.J."/>
            <person name="Youmans B."/>
        </authorList>
    </citation>
    <scope>NUCLEOTIDE SEQUENCE [LARGE SCALE GENOMIC DNA]</scope>
    <source>
        <strain evidence="9 10">UMNLJ54</strain>
    </source>
</reference>
<dbReference type="PANTHER" id="PTHR12677:SF59">
    <property type="entry name" value="GOLGI APPARATUS MEMBRANE PROTEIN TVP38-RELATED"/>
    <property type="match status" value="1"/>
</dbReference>
<keyword evidence="3 6" id="KW-0812">Transmembrane</keyword>
<keyword evidence="4 6" id="KW-1133">Transmembrane helix</keyword>
<reference evidence="8" key="2">
    <citation type="journal article" date="2021" name="PeerJ">
        <title>Extensive microbial diversity within the chicken gut microbiome revealed by metagenomics and culture.</title>
        <authorList>
            <person name="Gilroy R."/>
            <person name="Ravi A."/>
            <person name="Getino M."/>
            <person name="Pursley I."/>
            <person name="Horton D.L."/>
            <person name="Alikhan N.F."/>
            <person name="Baker D."/>
            <person name="Gharbi K."/>
            <person name="Hall N."/>
            <person name="Watson M."/>
            <person name="Adriaenssens E.M."/>
            <person name="Foster-Nyarko E."/>
            <person name="Jarju S."/>
            <person name="Secka A."/>
            <person name="Antonio M."/>
            <person name="Oren A."/>
            <person name="Chaudhuri R.R."/>
            <person name="La Ragione R."/>
            <person name="Hildebrand F."/>
            <person name="Pallen M.J."/>
        </authorList>
    </citation>
    <scope>NUCLEOTIDE SEQUENCE</scope>
    <source>
        <strain evidence="8">CHK192-2623</strain>
    </source>
</reference>
<dbReference type="EMBL" id="NIBB01000044">
    <property type="protein sequence ID" value="PAB52336.1"/>
    <property type="molecule type" value="Genomic_DNA"/>
</dbReference>
<dbReference type="PANTHER" id="PTHR12677">
    <property type="entry name" value="GOLGI APPARATUS MEMBRANE PROTEIN TVP38-RELATED"/>
    <property type="match status" value="1"/>
</dbReference>
<evidence type="ECO:0000313" key="8">
    <source>
        <dbReference type="EMBL" id="HJE49773.1"/>
    </source>
</evidence>
<keyword evidence="5 6" id="KW-0472">Membrane</keyword>
<comment type="similarity">
    <text evidence="6">Belongs to the TVP38/TMEM64 family.</text>
</comment>
<feature type="transmembrane region" description="Helical" evidence="6">
    <location>
        <begin position="7"/>
        <end position="26"/>
    </location>
</feature>
<keyword evidence="2 6" id="KW-1003">Cell membrane</keyword>
<name>A0A267LRV4_LACJH</name>
<dbReference type="RefSeq" id="WP_087712675.1">
    <property type="nucleotide sequence ID" value="NZ_CP021703.1"/>
</dbReference>
<feature type="transmembrane region" description="Helical" evidence="6">
    <location>
        <begin position="168"/>
        <end position="186"/>
    </location>
</feature>
<reference evidence="8" key="3">
    <citation type="submission" date="2021-09" db="EMBL/GenBank/DDBJ databases">
        <authorList>
            <person name="Gilroy R."/>
        </authorList>
    </citation>
    <scope>NUCLEOTIDE SEQUENCE</scope>
    <source>
        <strain evidence="8">CHK192-2623</strain>
    </source>
</reference>
<dbReference type="Pfam" id="PF09335">
    <property type="entry name" value="VTT_dom"/>
    <property type="match status" value="1"/>
</dbReference>
<evidence type="ECO:0000256" key="4">
    <source>
        <dbReference type="ARBA" id="ARBA00022989"/>
    </source>
</evidence>
<organism evidence="8 11">
    <name type="scientific">Lactobacillus johnsonii</name>
    <dbReference type="NCBI Taxonomy" id="33959"/>
    <lineage>
        <taxon>Bacteria</taxon>
        <taxon>Bacillati</taxon>
        <taxon>Bacillota</taxon>
        <taxon>Bacilli</taxon>
        <taxon>Lactobacillales</taxon>
        <taxon>Lactobacillaceae</taxon>
        <taxon>Lactobacillus</taxon>
    </lineage>
</organism>
<evidence type="ECO:0000313" key="11">
    <source>
        <dbReference type="Proteomes" id="UP000732527"/>
    </source>
</evidence>
<feature type="transmembrane region" description="Helical" evidence="6">
    <location>
        <begin position="137"/>
        <end position="156"/>
    </location>
</feature>